<protein>
    <submittedName>
        <fullName evidence="2">Multidrug efflux pump subunit AcrB</fullName>
    </submittedName>
</protein>
<proteinExistence type="predicted"/>
<gene>
    <name evidence="2" type="ORF">DFR58_10883</name>
</gene>
<dbReference type="InterPro" id="IPR001036">
    <property type="entry name" value="Acrflvin-R"/>
</dbReference>
<dbReference type="Gene3D" id="1.20.1640.10">
    <property type="entry name" value="Multidrug efflux transporter AcrB transmembrane domain"/>
    <property type="match status" value="2"/>
</dbReference>
<dbReference type="Gene3D" id="3.30.2090.10">
    <property type="entry name" value="Multidrug efflux transporter AcrB TolC docking domain, DN and DC subdomains"/>
    <property type="match status" value="2"/>
</dbReference>
<feature type="transmembrane region" description="Helical" evidence="1">
    <location>
        <begin position="463"/>
        <end position="490"/>
    </location>
</feature>
<dbReference type="GO" id="GO:0042910">
    <property type="term" value="F:xenobiotic transmembrane transporter activity"/>
    <property type="evidence" value="ECO:0007669"/>
    <property type="project" value="TreeGrafter"/>
</dbReference>
<name>A0A369B6Q2_9FIRM</name>
<dbReference type="OrthoDB" id="9757876at2"/>
<dbReference type="InterPro" id="IPR027463">
    <property type="entry name" value="AcrB_DN_DC_subdom"/>
</dbReference>
<dbReference type="AlphaFoldDB" id="A0A369B6Q2"/>
<keyword evidence="1" id="KW-1133">Transmembrane helix</keyword>
<feature type="transmembrane region" description="Helical" evidence="1">
    <location>
        <begin position="903"/>
        <end position="924"/>
    </location>
</feature>
<organism evidence="2 3">
    <name type="scientific">Anaerobacterium chartisolvens</name>
    <dbReference type="NCBI Taxonomy" id="1297424"/>
    <lineage>
        <taxon>Bacteria</taxon>
        <taxon>Bacillati</taxon>
        <taxon>Bacillota</taxon>
        <taxon>Clostridia</taxon>
        <taxon>Eubacteriales</taxon>
        <taxon>Oscillospiraceae</taxon>
        <taxon>Anaerobacterium</taxon>
    </lineage>
</organism>
<evidence type="ECO:0000313" key="2">
    <source>
        <dbReference type="EMBL" id="RCX17189.1"/>
    </source>
</evidence>
<dbReference type="Gene3D" id="3.30.70.1320">
    <property type="entry name" value="Multidrug efflux transporter AcrB pore domain like"/>
    <property type="match status" value="1"/>
</dbReference>
<accession>A0A369B6Q2</accession>
<dbReference type="SUPFAM" id="SSF82714">
    <property type="entry name" value="Multidrug efflux transporter AcrB TolC docking domain, DN and DC subdomains"/>
    <property type="match status" value="2"/>
</dbReference>
<feature type="transmembrane region" description="Helical" evidence="1">
    <location>
        <begin position="386"/>
        <end position="410"/>
    </location>
</feature>
<keyword evidence="3" id="KW-1185">Reference proteome</keyword>
<feature type="transmembrane region" description="Helical" evidence="1">
    <location>
        <begin position="12"/>
        <end position="32"/>
    </location>
</feature>
<dbReference type="SUPFAM" id="SSF82693">
    <property type="entry name" value="Multidrug efflux transporter AcrB pore domain, PN1, PN2, PC1 and PC2 subdomains"/>
    <property type="match status" value="2"/>
</dbReference>
<dbReference type="GO" id="GO:0005886">
    <property type="term" value="C:plasma membrane"/>
    <property type="evidence" value="ECO:0007669"/>
    <property type="project" value="TreeGrafter"/>
</dbReference>
<dbReference type="Pfam" id="PF00873">
    <property type="entry name" value="ACR_tran"/>
    <property type="match status" value="1"/>
</dbReference>
<dbReference type="RefSeq" id="WP_114297423.1">
    <property type="nucleotide sequence ID" value="NZ_QPJT01000008.1"/>
</dbReference>
<comment type="caution">
    <text evidence="2">The sequence shown here is derived from an EMBL/GenBank/DDBJ whole genome shotgun (WGS) entry which is preliminary data.</text>
</comment>
<sequence>MKNDIIHAAIKNRTVTIFMIILVAIAGIYSFYISPRQENPDVSAPAAKITTIYPGASPKEVERLVTSKIEDELTGIEGYDFSKSFSRNGISVVIINLTDDADIDKAWDELRRKMNDIQRDLPEQCEKIDVNTNMIETAGMIISLSGEKYSYEQLASYAENLKKDLTKVDGITRFDVVGKQEMEIKVEVDIDKLNQYALSLDDVLNILKAQNIEIPSGKIEDGSSKINVKTSGMYESLEDIKNTIVEVSGQNGSVVRLGDIADVYTDLEDSNYKIRQDGENAVLLAGYFNNNENIVFIGKEVRAIFDKAKSGLPSDIKIDEVIFQPGDVEKAVKSFVLNLLEGVLFVVIIVFLGMGWRNAVAVSTAIPVSILVTLAAMGVMKIEIHQISITALIVALGMLVDNAIVVSDAIQVRIDEGEDKLEACLRGTKETAVPILTSTLTTIAVFVPLLLLPGAAGEFLKSIPQICIAALSASFLVALFVTPTMAYMLFKKGKSLEKKSIIRSFFSNLLSLAMKKKAMTLIAALLIFFVSLRIIPVLGLQFFPKADKSILYINFKSENASNIDKTEKSVIEMEKILSAQPEVLSYTSAIGDGLPKFFFSIEPGSQSADVAQTMLQVDLKREKRFKTNEELANYLQGLFDSEIVGGNATVKLLENGKPIGDPVQIRVVGDDMEAILENARNIKDELNTIEGTVNVNDDSSDKEYEFFIDIDDDTATSMGFTKADIQKQISIALKGMKASVFRKSGNETNIILTSDIKSKDQLENLAIKSSFTGNKVLLKQVANISLMPQTPQLKKYDRELAISVSSGVKPGYSSVTIQNQLQKRLESMELDNVRVVFNGEREEIISNFGDLGVFSAFAMLIIFMILMIQFGSLVQPLIVMLTIPLSVIGSILGLLVFGNPLSFTAVFGIVSLIGIVVNNAIILIDYINGERVKGAVLDDACKAAAAKRLRPVMLTTITTVIGLIPLAFSGSSMFAPMSITLMSGLIVATLLTLVVIPVFFSLTMRRIKKI</sequence>
<dbReference type="PANTHER" id="PTHR32063">
    <property type="match status" value="1"/>
</dbReference>
<evidence type="ECO:0000256" key="1">
    <source>
        <dbReference type="SAM" id="Phobius"/>
    </source>
</evidence>
<feature type="transmembrane region" description="Helical" evidence="1">
    <location>
        <begin position="952"/>
        <end position="975"/>
    </location>
</feature>
<dbReference type="Proteomes" id="UP000253034">
    <property type="component" value="Unassembled WGS sequence"/>
</dbReference>
<dbReference type="EMBL" id="QPJT01000008">
    <property type="protein sequence ID" value="RCX17189.1"/>
    <property type="molecule type" value="Genomic_DNA"/>
</dbReference>
<dbReference type="SUPFAM" id="SSF82866">
    <property type="entry name" value="Multidrug efflux transporter AcrB transmembrane domain"/>
    <property type="match status" value="2"/>
</dbReference>
<feature type="transmembrane region" description="Helical" evidence="1">
    <location>
        <begin position="521"/>
        <end position="543"/>
    </location>
</feature>
<feature type="transmembrane region" description="Helical" evidence="1">
    <location>
        <begin position="851"/>
        <end position="870"/>
    </location>
</feature>
<dbReference type="Gene3D" id="3.30.70.1430">
    <property type="entry name" value="Multidrug efflux transporter AcrB pore domain"/>
    <property type="match status" value="2"/>
</dbReference>
<keyword evidence="1" id="KW-0472">Membrane</keyword>
<feature type="transmembrane region" description="Helical" evidence="1">
    <location>
        <begin position="877"/>
        <end position="897"/>
    </location>
</feature>
<evidence type="ECO:0000313" key="3">
    <source>
        <dbReference type="Proteomes" id="UP000253034"/>
    </source>
</evidence>
<reference evidence="2 3" key="1">
    <citation type="submission" date="2018-07" db="EMBL/GenBank/DDBJ databases">
        <title>Genomic Encyclopedia of Type Strains, Phase IV (KMG-IV): sequencing the most valuable type-strain genomes for metagenomic binning, comparative biology and taxonomic classification.</title>
        <authorList>
            <person name="Goeker M."/>
        </authorList>
    </citation>
    <scope>NUCLEOTIDE SEQUENCE [LARGE SCALE GENOMIC DNA]</scope>
    <source>
        <strain evidence="2 3">DSM 27016</strain>
    </source>
</reference>
<feature type="transmembrane region" description="Helical" evidence="1">
    <location>
        <begin position="981"/>
        <end position="1002"/>
    </location>
</feature>
<dbReference type="PANTHER" id="PTHR32063:SF18">
    <property type="entry name" value="CATION EFFLUX SYSTEM PROTEIN"/>
    <property type="match status" value="1"/>
</dbReference>
<feature type="transmembrane region" description="Helical" evidence="1">
    <location>
        <begin position="431"/>
        <end position="451"/>
    </location>
</feature>
<dbReference type="Gene3D" id="3.30.70.1440">
    <property type="entry name" value="Multidrug efflux transporter AcrB pore domain"/>
    <property type="match status" value="1"/>
</dbReference>
<feature type="transmembrane region" description="Helical" evidence="1">
    <location>
        <begin position="359"/>
        <end position="380"/>
    </location>
</feature>
<feature type="transmembrane region" description="Helical" evidence="1">
    <location>
        <begin position="335"/>
        <end position="352"/>
    </location>
</feature>
<dbReference type="PRINTS" id="PR00702">
    <property type="entry name" value="ACRIFLAVINRP"/>
</dbReference>
<keyword evidence="1" id="KW-0812">Transmembrane</keyword>